<evidence type="ECO:0000256" key="5">
    <source>
        <dbReference type="ARBA" id="ARBA00023049"/>
    </source>
</evidence>
<evidence type="ECO:0000256" key="3">
    <source>
        <dbReference type="ARBA" id="ARBA00022801"/>
    </source>
</evidence>
<dbReference type="CDD" id="cd07324">
    <property type="entry name" value="M48C_Oma1-like"/>
    <property type="match status" value="1"/>
</dbReference>
<evidence type="ECO:0000313" key="11">
    <source>
        <dbReference type="Proteomes" id="UP000031521"/>
    </source>
</evidence>
<keyword evidence="1 6" id="KW-0645">Protease</keyword>
<keyword evidence="2" id="KW-0479">Metal-binding</keyword>
<keyword evidence="5 6" id="KW-0482">Metalloprotease</keyword>
<evidence type="ECO:0000259" key="9">
    <source>
        <dbReference type="Pfam" id="PF01435"/>
    </source>
</evidence>
<name>A0A0B5E7X7_9RHOB</name>
<feature type="signal peptide" evidence="8">
    <location>
        <begin position="1"/>
        <end position="15"/>
    </location>
</feature>
<dbReference type="Gene3D" id="3.30.2010.10">
    <property type="entry name" value="Metalloproteases ('zincins'), catalytic domain"/>
    <property type="match status" value="1"/>
</dbReference>
<evidence type="ECO:0000256" key="7">
    <source>
        <dbReference type="SAM" id="MobiDB-lite"/>
    </source>
</evidence>
<reference evidence="10 11" key="1">
    <citation type="journal article" date="2014" name="Int. J. Syst. Evol. Microbiol.">
        <title>Celeribacter indicus sp. nov., a polycyclic aromatic hydrocarbon-degrading bacterium from deep-sea sediment and reclassification of Huaishuia halophila as Celeribacter halophilus comb. nov.</title>
        <authorList>
            <person name="Lai Q."/>
            <person name="Cao J."/>
            <person name="Yuan J."/>
            <person name="Li F."/>
            <person name="Shao Z."/>
        </authorList>
    </citation>
    <scope>NUCLEOTIDE SEQUENCE [LARGE SCALE GENOMIC DNA]</scope>
    <source>
        <strain evidence="10">P73</strain>
    </source>
</reference>
<evidence type="ECO:0000256" key="4">
    <source>
        <dbReference type="ARBA" id="ARBA00022833"/>
    </source>
</evidence>
<feature type="chain" id="PRO_5012745872" evidence="8">
    <location>
        <begin position="16"/>
        <end position="242"/>
    </location>
</feature>
<organism evidence="10 11">
    <name type="scientific">Celeribacter indicus</name>
    <dbReference type="NCBI Taxonomy" id="1208324"/>
    <lineage>
        <taxon>Bacteria</taxon>
        <taxon>Pseudomonadati</taxon>
        <taxon>Pseudomonadota</taxon>
        <taxon>Alphaproteobacteria</taxon>
        <taxon>Rhodobacterales</taxon>
        <taxon>Roseobacteraceae</taxon>
        <taxon>Celeribacter</taxon>
    </lineage>
</organism>
<comment type="similarity">
    <text evidence="6">Belongs to the peptidase M48 family.</text>
</comment>
<protein>
    <submittedName>
        <fullName evidence="10">M48 family peptidase</fullName>
    </submittedName>
</protein>
<evidence type="ECO:0000256" key="8">
    <source>
        <dbReference type="SAM" id="SignalP"/>
    </source>
</evidence>
<dbReference type="KEGG" id="cid:P73_3687"/>
<dbReference type="InterPro" id="IPR001915">
    <property type="entry name" value="Peptidase_M48"/>
</dbReference>
<dbReference type="PANTHER" id="PTHR22726">
    <property type="entry name" value="METALLOENDOPEPTIDASE OMA1"/>
    <property type="match status" value="1"/>
</dbReference>
<gene>
    <name evidence="10" type="ORF">P73_3687</name>
</gene>
<dbReference type="EMBL" id="CP004393">
    <property type="protein sequence ID" value="AJE48402.1"/>
    <property type="molecule type" value="Genomic_DNA"/>
</dbReference>
<accession>A0A0B5E7X7</accession>
<dbReference type="Pfam" id="PF01435">
    <property type="entry name" value="Peptidase_M48"/>
    <property type="match status" value="1"/>
</dbReference>
<dbReference type="AlphaFoldDB" id="A0A0B5E7X7"/>
<keyword evidence="8" id="KW-0732">Signal</keyword>
<keyword evidence="4 6" id="KW-0862">Zinc</keyword>
<evidence type="ECO:0000256" key="1">
    <source>
        <dbReference type="ARBA" id="ARBA00022670"/>
    </source>
</evidence>
<evidence type="ECO:0000256" key="6">
    <source>
        <dbReference type="RuleBase" id="RU003983"/>
    </source>
</evidence>
<dbReference type="OrthoDB" id="7338723at2"/>
<dbReference type="STRING" id="1208324.P73_3687"/>
<dbReference type="RefSeq" id="WP_043870742.1">
    <property type="nucleotide sequence ID" value="NZ_CP004393.1"/>
</dbReference>
<proteinExistence type="inferred from homology"/>
<evidence type="ECO:0000256" key="2">
    <source>
        <dbReference type="ARBA" id="ARBA00022723"/>
    </source>
</evidence>
<keyword evidence="3 6" id="KW-0378">Hydrolase</keyword>
<sequence>MRRASLSLLAGLALAGCVETTPPYPAGSGPSPVPSAAPSSGGPSRAGSVSVSDFAAVVSRIEPVAEQECRTRARGANCDFQFVVDRDPSAPSNAYQSLGPDGRPVLTVNAALIADVYNTDELAFVLGHEAAHHISGHIARTQETAMTGALLGGVLIAAIGGDPNSVRTAQDIGASVGARTYSKSYELEADQLGTIIAYRAGYDPLRGAEFFTRIPDPGDRFLGSHPPNTQRIETVRRTMSTL</sequence>
<dbReference type="GO" id="GO:0004222">
    <property type="term" value="F:metalloendopeptidase activity"/>
    <property type="evidence" value="ECO:0007669"/>
    <property type="project" value="InterPro"/>
</dbReference>
<dbReference type="PROSITE" id="PS51257">
    <property type="entry name" value="PROKAR_LIPOPROTEIN"/>
    <property type="match status" value="1"/>
</dbReference>
<dbReference type="HOGENOM" id="CLU_068663_0_0_5"/>
<dbReference type="Proteomes" id="UP000031521">
    <property type="component" value="Chromosome"/>
</dbReference>
<feature type="region of interest" description="Disordered" evidence="7">
    <location>
        <begin position="25"/>
        <end position="45"/>
    </location>
</feature>
<comment type="cofactor">
    <cofactor evidence="6">
        <name>Zn(2+)</name>
        <dbReference type="ChEBI" id="CHEBI:29105"/>
    </cofactor>
    <text evidence="6">Binds 1 zinc ion per subunit.</text>
</comment>
<dbReference type="GO" id="GO:0046872">
    <property type="term" value="F:metal ion binding"/>
    <property type="evidence" value="ECO:0007669"/>
    <property type="project" value="UniProtKB-KW"/>
</dbReference>
<dbReference type="InterPro" id="IPR051156">
    <property type="entry name" value="Mito/Outer_Membr_Metalloprot"/>
</dbReference>
<dbReference type="GO" id="GO:0016020">
    <property type="term" value="C:membrane"/>
    <property type="evidence" value="ECO:0007669"/>
    <property type="project" value="TreeGrafter"/>
</dbReference>
<feature type="compositionally biased region" description="Low complexity" evidence="7">
    <location>
        <begin position="26"/>
        <end position="45"/>
    </location>
</feature>
<evidence type="ECO:0000313" key="10">
    <source>
        <dbReference type="EMBL" id="AJE48402.1"/>
    </source>
</evidence>
<feature type="domain" description="Peptidase M48" evidence="9">
    <location>
        <begin position="77"/>
        <end position="237"/>
    </location>
</feature>
<dbReference type="PANTHER" id="PTHR22726:SF1">
    <property type="entry name" value="METALLOENDOPEPTIDASE OMA1, MITOCHONDRIAL"/>
    <property type="match status" value="1"/>
</dbReference>
<keyword evidence="11" id="KW-1185">Reference proteome</keyword>
<dbReference type="GO" id="GO:0051603">
    <property type="term" value="P:proteolysis involved in protein catabolic process"/>
    <property type="evidence" value="ECO:0007669"/>
    <property type="project" value="TreeGrafter"/>
</dbReference>